<dbReference type="Gene3D" id="1.10.540.10">
    <property type="entry name" value="Acyl-CoA dehydrogenase/oxidase, N-terminal domain"/>
    <property type="match status" value="1"/>
</dbReference>
<dbReference type="GO" id="GO:0050660">
    <property type="term" value="F:flavin adenine dinucleotide binding"/>
    <property type="evidence" value="ECO:0007669"/>
    <property type="project" value="InterPro"/>
</dbReference>
<dbReference type="EMBL" id="CP030050">
    <property type="protein sequence ID" value="QOZ70963.1"/>
    <property type="molecule type" value="Genomic_DNA"/>
</dbReference>
<dbReference type="InterPro" id="IPR037069">
    <property type="entry name" value="AcylCoA_DH/ox_N_sf"/>
</dbReference>
<comment type="similarity">
    <text evidence="2">Belongs to the acyl-CoA dehydrogenase family.</text>
</comment>
<evidence type="ECO:0000256" key="2">
    <source>
        <dbReference type="ARBA" id="ARBA00009347"/>
    </source>
</evidence>
<accession>A0AAE7NS50</accession>
<keyword evidence="3" id="KW-0285">Flavoprotein</keyword>
<sequence>MVVAGSADDDIGDMLRESLRGFLGEQWNANCIRLGPAPQDIAGIWTKLVGQGVATLGGKPDAGGLREAVVALAELGRAACPAPLWSAVLANLALSTSPSKVAVDLLQALHAGSACVAFSFGTLDPDPAAGTLRASDGRVDGLVRFVETAGSCTHLLVAIDRSRLGLVALDGAGVEMVPTRAMGAWGLYEVRLNTAAMSFIALDDGVIDDLLPKGKLMLAARAHGAARRAFELVADYARERHQFGQPIGRFQAIQHKLANGLIALEGVRLMVDHAAKLHDVDDRDWRHFASCAITFASDALRRTSLETQHAFGAIGYADEHEAPLHFKRVHLDMMALGGASHAKRSLASSLLDADSSGLPEYDLGPAGNALREQVRGWLEQNWSGERKAAFERRPFSRREFDAGFARDIGETGWIGLGWPEKFGGQGRSPREQIAFMETMERGEAPRIGAAIQANALMMFGTPEQQRNYLPDILQGEAMHGMGYSEPQAGSDLAALRTSAVRDGDHWVINGQKIWTTTWWGKYMFLAARTDKDAKPPHAGISMFIVPMDAEGITVRPATTMYDGSFANIFYDNVRIPLENIVGEVNGGWKVLTGALAFERGLVGGGIVLKVAHAFEQLRRLVMTRDDTGRALADDPIVRDRMATLAAEIEVGRQLMMHCADLAADGMTPPEYGAISKVFSGELMERFGEAALDILGMRAALSEQMPGAIDNGRFEQNLRHSLMWVISIGTNEIQRSLIAQRGLGLPR</sequence>
<dbReference type="PANTHER" id="PTHR43292:SF3">
    <property type="entry name" value="ACYL-COA DEHYDROGENASE FADE29"/>
    <property type="match status" value="1"/>
</dbReference>
<dbReference type="InterPro" id="IPR006091">
    <property type="entry name" value="Acyl-CoA_Oxase/DH_mid-dom"/>
</dbReference>
<dbReference type="GO" id="GO:0005886">
    <property type="term" value="C:plasma membrane"/>
    <property type="evidence" value="ECO:0007669"/>
    <property type="project" value="TreeGrafter"/>
</dbReference>
<dbReference type="FunFam" id="2.40.110.10:FF:000002">
    <property type="entry name" value="Acyl-CoA dehydrogenase fadE12"/>
    <property type="match status" value="1"/>
</dbReference>
<dbReference type="SUPFAM" id="SSF56645">
    <property type="entry name" value="Acyl-CoA dehydrogenase NM domain-like"/>
    <property type="match status" value="2"/>
</dbReference>
<dbReference type="InterPro" id="IPR036250">
    <property type="entry name" value="AcylCo_DH-like_C"/>
</dbReference>
<dbReference type="KEGG" id="barh:WN72_35140"/>
<feature type="domain" description="Acyl-CoA dehydrogenase/oxidase C-terminal" evidence="6">
    <location>
        <begin position="209"/>
        <end position="335"/>
    </location>
</feature>
<evidence type="ECO:0000256" key="5">
    <source>
        <dbReference type="ARBA" id="ARBA00023002"/>
    </source>
</evidence>
<feature type="domain" description="Acyl-CoA oxidase/dehydrogenase middle" evidence="7">
    <location>
        <begin position="481"/>
        <end position="570"/>
    </location>
</feature>
<name>A0AAE7NS50_9BRAD</name>
<evidence type="ECO:0000256" key="1">
    <source>
        <dbReference type="ARBA" id="ARBA00001974"/>
    </source>
</evidence>
<evidence type="ECO:0000259" key="6">
    <source>
        <dbReference type="Pfam" id="PF00441"/>
    </source>
</evidence>
<comment type="cofactor">
    <cofactor evidence="1">
        <name>FAD</name>
        <dbReference type="ChEBI" id="CHEBI:57692"/>
    </cofactor>
</comment>
<dbReference type="InterPro" id="IPR052161">
    <property type="entry name" value="Mycobact_Acyl-CoA_DH"/>
</dbReference>
<proteinExistence type="inferred from homology"/>
<dbReference type="SUPFAM" id="SSF47203">
    <property type="entry name" value="Acyl-CoA dehydrogenase C-terminal domain-like"/>
    <property type="match status" value="2"/>
</dbReference>
<dbReference type="InterPro" id="IPR009075">
    <property type="entry name" value="AcylCo_DH/oxidase_C"/>
</dbReference>
<feature type="domain" description="Acyl-CoA dehydrogenase/oxidase C-terminal" evidence="6">
    <location>
        <begin position="585"/>
        <end position="741"/>
    </location>
</feature>
<dbReference type="InterPro" id="IPR046373">
    <property type="entry name" value="Acyl-CoA_Oxase/DH_mid-dom_sf"/>
</dbReference>
<feature type="domain" description="Acyl-CoA dehydrogenase/oxidase N-terminal" evidence="8">
    <location>
        <begin position="368"/>
        <end position="476"/>
    </location>
</feature>
<evidence type="ECO:0000259" key="7">
    <source>
        <dbReference type="Pfam" id="PF02770"/>
    </source>
</evidence>
<evidence type="ECO:0000256" key="4">
    <source>
        <dbReference type="ARBA" id="ARBA00022827"/>
    </source>
</evidence>
<dbReference type="GO" id="GO:0016627">
    <property type="term" value="F:oxidoreductase activity, acting on the CH-CH group of donors"/>
    <property type="evidence" value="ECO:0007669"/>
    <property type="project" value="InterPro"/>
</dbReference>
<keyword evidence="4" id="KW-0274">FAD</keyword>
<dbReference type="PANTHER" id="PTHR43292">
    <property type="entry name" value="ACYL-COA DEHYDROGENASE"/>
    <property type="match status" value="1"/>
</dbReference>
<evidence type="ECO:0000313" key="9">
    <source>
        <dbReference type="EMBL" id="QOZ70963.1"/>
    </source>
</evidence>
<gene>
    <name evidence="9" type="ORF">WN72_35140</name>
</gene>
<dbReference type="Pfam" id="PF00441">
    <property type="entry name" value="Acyl-CoA_dh_1"/>
    <property type="match status" value="2"/>
</dbReference>
<dbReference type="InterPro" id="IPR013786">
    <property type="entry name" value="AcylCoA_DH/ox_N"/>
</dbReference>
<evidence type="ECO:0000313" key="10">
    <source>
        <dbReference type="Proteomes" id="UP000594015"/>
    </source>
</evidence>
<dbReference type="Pfam" id="PF02771">
    <property type="entry name" value="Acyl-CoA_dh_N"/>
    <property type="match status" value="1"/>
</dbReference>
<dbReference type="Gene3D" id="2.40.110.10">
    <property type="entry name" value="Butyryl-CoA Dehydrogenase, subunit A, domain 2"/>
    <property type="match status" value="1"/>
</dbReference>
<evidence type="ECO:0000256" key="3">
    <source>
        <dbReference type="ARBA" id="ARBA00022630"/>
    </source>
</evidence>
<dbReference type="InterPro" id="IPR009100">
    <property type="entry name" value="AcylCoA_DH/oxidase_NM_dom_sf"/>
</dbReference>
<protein>
    <submittedName>
        <fullName evidence="9">Acyl-CoA dehydrogenase</fullName>
    </submittedName>
</protein>
<organism evidence="9 10">
    <name type="scientific">Bradyrhizobium arachidis</name>
    <dbReference type="NCBI Taxonomy" id="858423"/>
    <lineage>
        <taxon>Bacteria</taxon>
        <taxon>Pseudomonadati</taxon>
        <taxon>Pseudomonadota</taxon>
        <taxon>Alphaproteobacteria</taxon>
        <taxon>Hyphomicrobiales</taxon>
        <taxon>Nitrobacteraceae</taxon>
        <taxon>Bradyrhizobium</taxon>
    </lineage>
</organism>
<keyword evidence="5" id="KW-0560">Oxidoreductase</keyword>
<dbReference type="Gene3D" id="1.20.140.10">
    <property type="entry name" value="Butyryl-CoA Dehydrogenase, subunit A, domain 3"/>
    <property type="match status" value="2"/>
</dbReference>
<evidence type="ECO:0000259" key="8">
    <source>
        <dbReference type="Pfam" id="PF02771"/>
    </source>
</evidence>
<reference evidence="9 10" key="1">
    <citation type="submission" date="2018-06" db="EMBL/GenBank/DDBJ databases">
        <title>Comparative genomics of Bradyrhizobium nodulating Arachidis hypogaea.</title>
        <authorList>
            <person name="Li Y."/>
        </authorList>
    </citation>
    <scope>NUCLEOTIDE SEQUENCE [LARGE SCALE GENOMIC DNA]</scope>
    <source>
        <strain evidence="9 10">CCBAU 051107</strain>
    </source>
</reference>
<dbReference type="Pfam" id="PF02770">
    <property type="entry name" value="Acyl-CoA_dh_M"/>
    <property type="match status" value="1"/>
</dbReference>
<dbReference type="Proteomes" id="UP000594015">
    <property type="component" value="Chromosome"/>
</dbReference>
<dbReference type="AlphaFoldDB" id="A0AAE7NS50"/>